<dbReference type="AlphaFoldDB" id="A0A5M8PSD8"/>
<dbReference type="PROSITE" id="PS50219">
    <property type="entry name" value="CNH"/>
    <property type="match status" value="1"/>
</dbReference>
<gene>
    <name evidence="7" type="ORF">FRX48_04479</name>
</gene>
<name>A0A5M8PSD8_9LECA</name>
<accession>A0A5M8PSD8</accession>
<comment type="caution">
    <text evidence="7">The sequence shown here is derived from an EMBL/GenBank/DDBJ whole genome shotgun (WGS) entry which is preliminary data.</text>
</comment>
<dbReference type="Proteomes" id="UP000324767">
    <property type="component" value="Unassembled WGS sequence"/>
</dbReference>
<dbReference type="InterPro" id="IPR032914">
    <property type="entry name" value="Vam6/VPS39/TRAP1"/>
</dbReference>
<evidence type="ECO:0000256" key="2">
    <source>
        <dbReference type="ARBA" id="ARBA00022448"/>
    </source>
</evidence>
<evidence type="ECO:0000259" key="6">
    <source>
        <dbReference type="PROSITE" id="PS50219"/>
    </source>
</evidence>
<evidence type="ECO:0000256" key="3">
    <source>
        <dbReference type="ARBA" id="ARBA00022490"/>
    </source>
</evidence>
<dbReference type="GO" id="GO:0006914">
    <property type="term" value="P:autophagy"/>
    <property type="evidence" value="ECO:0007669"/>
    <property type="project" value="TreeGrafter"/>
</dbReference>
<feature type="region of interest" description="Disordered" evidence="5">
    <location>
        <begin position="200"/>
        <end position="313"/>
    </location>
</feature>
<dbReference type="PANTHER" id="PTHR12894">
    <property type="entry name" value="CNH DOMAIN CONTAINING"/>
    <property type="match status" value="1"/>
</dbReference>
<feature type="compositionally biased region" description="Basic and acidic residues" evidence="5">
    <location>
        <begin position="509"/>
        <end position="523"/>
    </location>
</feature>
<protein>
    <submittedName>
        <fullName evidence="7">TGF beta receptor associated 1</fullName>
    </submittedName>
</protein>
<keyword evidence="4" id="KW-0653">Protein transport</keyword>
<keyword evidence="2" id="KW-0813">Transport</keyword>
<evidence type="ECO:0000256" key="4">
    <source>
        <dbReference type="ARBA" id="ARBA00022927"/>
    </source>
</evidence>
<feature type="compositionally biased region" description="Polar residues" evidence="5">
    <location>
        <begin position="275"/>
        <end position="286"/>
    </location>
</feature>
<reference evidence="7 8" key="1">
    <citation type="submission" date="2019-09" db="EMBL/GenBank/DDBJ databases">
        <title>The hologenome of the rock-dwelling lichen Lasallia pustulata.</title>
        <authorList>
            <person name="Greshake Tzovaras B."/>
            <person name="Segers F."/>
            <person name="Bicker A."/>
            <person name="Dal Grande F."/>
            <person name="Otte J."/>
            <person name="Hankeln T."/>
            <person name="Schmitt I."/>
            <person name="Ebersberger I."/>
        </authorList>
    </citation>
    <scope>NUCLEOTIDE SEQUENCE [LARGE SCALE GENOMIC DNA]</scope>
    <source>
        <strain evidence="7">A1-1</strain>
    </source>
</reference>
<dbReference type="GO" id="GO:0034058">
    <property type="term" value="P:endosomal vesicle fusion"/>
    <property type="evidence" value="ECO:0007669"/>
    <property type="project" value="TreeGrafter"/>
</dbReference>
<feature type="region of interest" description="Disordered" evidence="5">
    <location>
        <begin position="488"/>
        <end position="523"/>
    </location>
</feature>
<evidence type="ECO:0000256" key="1">
    <source>
        <dbReference type="ARBA" id="ARBA00004496"/>
    </source>
</evidence>
<dbReference type="PANTHER" id="PTHR12894:SF27">
    <property type="entry name" value="TRANSFORMING GROWTH FACTOR-BETA RECEPTOR-ASSOCIATED PROTEIN 1"/>
    <property type="match status" value="1"/>
</dbReference>
<feature type="compositionally biased region" description="Polar residues" evidence="5">
    <location>
        <begin position="303"/>
        <end position="313"/>
    </location>
</feature>
<dbReference type="GO" id="GO:0016020">
    <property type="term" value="C:membrane"/>
    <property type="evidence" value="ECO:0007669"/>
    <property type="project" value="TreeGrafter"/>
</dbReference>
<dbReference type="InterPro" id="IPR001180">
    <property type="entry name" value="CNH_dom"/>
</dbReference>
<feature type="domain" description="CNH" evidence="6">
    <location>
        <begin position="10"/>
        <end position="415"/>
    </location>
</feature>
<keyword evidence="7" id="KW-0675">Receptor</keyword>
<dbReference type="OrthoDB" id="5325112at2759"/>
<organism evidence="7 8">
    <name type="scientific">Lasallia pustulata</name>
    <dbReference type="NCBI Taxonomy" id="136370"/>
    <lineage>
        <taxon>Eukaryota</taxon>
        <taxon>Fungi</taxon>
        <taxon>Dikarya</taxon>
        <taxon>Ascomycota</taxon>
        <taxon>Pezizomycotina</taxon>
        <taxon>Lecanoromycetes</taxon>
        <taxon>OSLEUM clade</taxon>
        <taxon>Umbilicariomycetidae</taxon>
        <taxon>Umbilicariales</taxon>
        <taxon>Umbilicariaceae</taxon>
        <taxon>Lasallia</taxon>
    </lineage>
</organism>
<comment type="subcellular location">
    <subcellularLocation>
        <location evidence="1">Cytoplasm</location>
    </subcellularLocation>
</comment>
<dbReference type="EMBL" id="VXIT01000006">
    <property type="protein sequence ID" value="KAA6412327.1"/>
    <property type="molecule type" value="Genomic_DNA"/>
</dbReference>
<sequence length="1158" mass="127247">MAAEEEVGVSHHLRGALGAEENLYIGTSAAEILHFVSIPPDLSGRPTFILASRLQPITILSKVNKACVLCNGTLTFYTLPELSPAFNTKVSNCSWVGGTDLNVGGSREDNSEVIMICLKNRIRIVRVGEEPRPLKTIEYPGCLISARRDDFACVADAHSYALLDIDQQQKVSLFPISSLDEAAGGAAGGQVEDISSNVGSAVDRRSPSSQHGPDATADARGHGRSTSLGTLVGTLGRRQRSPGPRSRSGSGFDAFQSSGGSASRLEARSPLRSGSRMTSPGRQSGNFEKPLPAPPEETVAQAEPSQAPSPQFLSKTPALLRPHISSPTPSEFLLATGTAPNEPGVGIFVNMEGDVVRGTLEFSQYPNTIVVDGGMTGATSDSNNFETNSEGYVLATITRAGDTGTERAVEIQRWDVDAGEAKDWLVVPDDTATHMSSQPAPEDAGNMIPTADLGLRATNASVSIGFPEVGEKLKSKRLVLPTQRFEGLNASGENLPSIDREGPSPSTSKDQDSKRNKEEEDFAHRLGSMTSHIVVWSGPRIWWAVRNPLAMRLDAVIDQVLESSPESISRVTLDRGKVIGIVNGLRGREAHTETEFLSLSYIRQKISLVLFADLVANRWEGPKKPGPDLRITEGLLMEGAVDPRLPLTMVPLLRREIIEGSTGIWVHAGLVQIAQRYWSNLYGSPNTVEESITTVDGEVLGLIKRYLIAWRQRKGFGSIADEAEVFQTVDAALLHLLLHQDRQSSRVTKSPSSIRTELYSVVDHSVDCFDRAVILLEKYKRLYVLSRLYQSRKMAGNVLHTWRRIIEGEPDDGGELTDGENEVRRYLLKIKDSTLVENYGIWLAKRHPALGVQVFTDDSSRVKFKPSQVVQLLKHRAPEAVKVYLEHLVFGKKNVQYANDLIAYYLDNVLQILESSAEARASLSQSYETYRALSPPKPTYRQFITDNAISETWWHDRLRLLELLGGSHGVGFSYDVSGILTRIEPFEQDLVPESIILDGRQGRHQQALRLLTHGLGDYHTAINYCLLGGSSIFHPTSGPVPIESIPSREEQATLFRYLLSEFLRIDDISNRLERTSVLLERFEGWFDVSTVLNLIPDSWSVELISGFLISAFRRLVQERSEAMIAKALSGAENLKISADFIDKCEGFGPQIEAGDQVQ</sequence>
<proteinExistence type="predicted"/>
<evidence type="ECO:0000313" key="8">
    <source>
        <dbReference type="Proteomes" id="UP000324767"/>
    </source>
</evidence>
<evidence type="ECO:0000256" key="5">
    <source>
        <dbReference type="SAM" id="MobiDB-lite"/>
    </source>
</evidence>
<keyword evidence="3" id="KW-0963">Cytoplasm</keyword>
<evidence type="ECO:0000313" key="7">
    <source>
        <dbReference type="EMBL" id="KAA6412327.1"/>
    </source>
</evidence>
<dbReference type="GO" id="GO:0005737">
    <property type="term" value="C:cytoplasm"/>
    <property type="evidence" value="ECO:0007669"/>
    <property type="project" value="UniProtKB-SubCell"/>
</dbReference>
<feature type="compositionally biased region" description="Low complexity" evidence="5">
    <location>
        <begin position="241"/>
        <end position="251"/>
    </location>
</feature>
<dbReference type="GO" id="GO:0015031">
    <property type="term" value="P:protein transport"/>
    <property type="evidence" value="ECO:0007669"/>
    <property type="project" value="UniProtKB-KW"/>
</dbReference>